<evidence type="ECO:0000313" key="6">
    <source>
        <dbReference type="EMBL" id="KAK5171965.1"/>
    </source>
</evidence>
<dbReference type="AlphaFoldDB" id="A0AAV9PEG0"/>
<organism evidence="6 7">
    <name type="scientific">Saxophila tyrrhenica</name>
    <dbReference type="NCBI Taxonomy" id="1690608"/>
    <lineage>
        <taxon>Eukaryota</taxon>
        <taxon>Fungi</taxon>
        <taxon>Dikarya</taxon>
        <taxon>Ascomycota</taxon>
        <taxon>Pezizomycotina</taxon>
        <taxon>Dothideomycetes</taxon>
        <taxon>Dothideomycetidae</taxon>
        <taxon>Mycosphaerellales</taxon>
        <taxon>Extremaceae</taxon>
        <taxon>Saxophila</taxon>
    </lineage>
</organism>
<dbReference type="Proteomes" id="UP001337655">
    <property type="component" value="Unassembled WGS sequence"/>
</dbReference>
<dbReference type="InterPro" id="IPR052178">
    <property type="entry name" value="Sec_Metab_Biosynth_SDR"/>
</dbReference>
<evidence type="ECO:0008006" key="8">
    <source>
        <dbReference type="Google" id="ProtNLM"/>
    </source>
</evidence>
<evidence type="ECO:0000256" key="3">
    <source>
        <dbReference type="ARBA" id="ARBA00023002"/>
    </source>
</evidence>
<dbReference type="Pfam" id="PF00106">
    <property type="entry name" value="adh_short"/>
    <property type="match status" value="1"/>
</dbReference>
<dbReference type="PANTHER" id="PTHR43618">
    <property type="entry name" value="7-ALPHA-HYDROXYSTEROID DEHYDROGENASE"/>
    <property type="match status" value="1"/>
</dbReference>
<dbReference type="SUPFAM" id="SSF51735">
    <property type="entry name" value="NAD(P)-binding Rossmann-fold domains"/>
    <property type="match status" value="1"/>
</dbReference>
<dbReference type="InterPro" id="IPR036291">
    <property type="entry name" value="NAD(P)-bd_dom_sf"/>
</dbReference>
<evidence type="ECO:0000256" key="1">
    <source>
        <dbReference type="ARBA" id="ARBA00006484"/>
    </source>
</evidence>
<dbReference type="InterPro" id="IPR002347">
    <property type="entry name" value="SDR_fam"/>
</dbReference>
<sequence length="299" mass="32713">MASSDPKAHNNPDFQLQEIFNVKDKVCLVTGGGSGIGLMLVQALAVNGAKVYICGRTEEKLQQVADTYNQGISGQIIPITCDISKKNEIAGLYDQLSKKEQRLDILINNAGISTKTFQTEASSADEMKKNLFENQDATFEDWDDIYRTNVSQCWFMSTAFLPMLDKATQQQHGWSSTIINITSISGQVKTSQHHPQYNASKAAQIHLTRMLAEEIQVNGLKIRVNNIAPGVFPSEMTAGESGANQKSHVPKDKYESKVPAARPGNDRDMAGTLLFCATCQYLNGQTITVDGGYTLAAGR</sequence>
<name>A0AAV9PEG0_9PEZI</name>
<dbReference type="RefSeq" id="XP_064660809.1">
    <property type="nucleotide sequence ID" value="XM_064800858.1"/>
</dbReference>
<evidence type="ECO:0000313" key="7">
    <source>
        <dbReference type="Proteomes" id="UP001337655"/>
    </source>
</evidence>
<dbReference type="EMBL" id="JAVRRT010000005">
    <property type="protein sequence ID" value="KAK5171965.1"/>
    <property type="molecule type" value="Genomic_DNA"/>
</dbReference>
<comment type="caution">
    <text evidence="6">The sequence shown here is derived from an EMBL/GenBank/DDBJ whole genome shotgun (WGS) entry which is preliminary data.</text>
</comment>
<keyword evidence="7" id="KW-1185">Reference proteome</keyword>
<accession>A0AAV9PEG0</accession>
<evidence type="ECO:0000256" key="2">
    <source>
        <dbReference type="ARBA" id="ARBA00022857"/>
    </source>
</evidence>
<dbReference type="FunFam" id="3.40.50.720:FF:000084">
    <property type="entry name" value="Short-chain dehydrogenase reductase"/>
    <property type="match status" value="1"/>
</dbReference>
<dbReference type="Gene3D" id="3.40.50.720">
    <property type="entry name" value="NAD(P)-binding Rossmann-like Domain"/>
    <property type="match status" value="1"/>
</dbReference>
<dbReference type="PANTHER" id="PTHR43618:SF4">
    <property type="entry name" value="SHORT CHAIN DEHYDROGENASE_REDUCTASE FAMILY (AFU_ORTHOLOGUE AFUA_7G04540)"/>
    <property type="match status" value="1"/>
</dbReference>
<evidence type="ECO:0000256" key="5">
    <source>
        <dbReference type="SAM" id="MobiDB-lite"/>
    </source>
</evidence>
<dbReference type="PRINTS" id="PR00080">
    <property type="entry name" value="SDRFAMILY"/>
</dbReference>
<evidence type="ECO:0000256" key="4">
    <source>
        <dbReference type="RuleBase" id="RU000363"/>
    </source>
</evidence>
<proteinExistence type="inferred from homology"/>
<comment type="similarity">
    <text evidence="1 4">Belongs to the short-chain dehydrogenases/reductases (SDR) family.</text>
</comment>
<dbReference type="CDD" id="cd05233">
    <property type="entry name" value="SDR_c"/>
    <property type="match status" value="1"/>
</dbReference>
<dbReference type="GeneID" id="89924948"/>
<dbReference type="PRINTS" id="PR00081">
    <property type="entry name" value="GDHRDH"/>
</dbReference>
<keyword evidence="2" id="KW-0521">NADP</keyword>
<dbReference type="GO" id="GO:0016491">
    <property type="term" value="F:oxidoreductase activity"/>
    <property type="evidence" value="ECO:0007669"/>
    <property type="project" value="UniProtKB-KW"/>
</dbReference>
<gene>
    <name evidence="6" type="ORF">LTR77_003602</name>
</gene>
<keyword evidence="3" id="KW-0560">Oxidoreductase</keyword>
<feature type="region of interest" description="Disordered" evidence="5">
    <location>
        <begin position="236"/>
        <end position="263"/>
    </location>
</feature>
<reference evidence="6 7" key="1">
    <citation type="submission" date="2023-08" db="EMBL/GenBank/DDBJ databases">
        <title>Black Yeasts Isolated from many extreme environments.</title>
        <authorList>
            <person name="Coleine C."/>
            <person name="Stajich J.E."/>
            <person name="Selbmann L."/>
        </authorList>
    </citation>
    <scope>NUCLEOTIDE SEQUENCE [LARGE SCALE GENOMIC DNA]</scope>
    <source>
        <strain evidence="6 7">CCFEE 5935</strain>
    </source>
</reference>
<protein>
    <recommendedName>
        <fullName evidence="8">Rhamnolipids biosynthesis 3-oxoacyl-[acyl-carrier-protein] reductase</fullName>
    </recommendedName>
</protein>